<reference evidence="2" key="1">
    <citation type="submission" date="2018-08" db="EMBL/GenBank/DDBJ databases">
        <authorList>
            <person name="Chevrot R."/>
        </authorList>
    </citation>
    <scope>NUCLEOTIDE SEQUENCE [LARGE SCALE GENOMIC DNA]</scope>
</reference>
<name>A0A383R8Q5_PAEAL</name>
<protein>
    <recommendedName>
        <fullName evidence="3">Phospholipase C/D domain-containing protein</fullName>
    </recommendedName>
</protein>
<gene>
    <name evidence="1" type="ORF">PBLR_11394</name>
</gene>
<evidence type="ECO:0000313" key="1">
    <source>
        <dbReference type="EMBL" id="SYX82972.1"/>
    </source>
</evidence>
<proteinExistence type="predicted"/>
<accession>A0A383R8Q5</accession>
<organism evidence="1 2">
    <name type="scientific">Paenibacillus alvei</name>
    <name type="common">Bacillus alvei</name>
    <dbReference type="NCBI Taxonomy" id="44250"/>
    <lineage>
        <taxon>Bacteria</taxon>
        <taxon>Bacillati</taxon>
        <taxon>Bacillota</taxon>
        <taxon>Bacilli</taxon>
        <taxon>Bacillales</taxon>
        <taxon>Paenibacillaceae</taxon>
        <taxon>Paenibacillus</taxon>
    </lineage>
</organism>
<dbReference type="Proteomes" id="UP000304148">
    <property type="component" value="Chromosome"/>
</dbReference>
<sequence>MMATWVTHFRIAEALISRDLPVSRIDFLVGNIGPDCGLIGEDGKPTPPKEITHFMMNRVITAESFYEQYLLDPIDISSPKGSYYLGYYFHLVTDVEWIKLANRKKKEEVFQSIVNTPEYTPLVKKDWYGHDFVYLKENKESIFWTEFQHIDEYPEFLSFFPAGQTSQQIRNITEFYHESSIAEDHEFIYLTREDIDGFVNYAVHLLCEIVSQRMNKGGLYV</sequence>
<evidence type="ECO:0008006" key="3">
    <source>
        <dbReference type="Google" id="ProtNLM"/>
    </source>
</evidence>
<evidence type="ECO:0000313" key="2">
    <source>
        <dbReference type="Proteomes" id="UP000304148"/>
    </source>
</evidence>
<dbReference type="EMBL" id="LS992241">
    <property type="protein sequence ID" value="SYX82972.1"/>
    <property type="molecule type" value="Genomic_DNA"/>
</dbReference>
<dbReference type="RefSeq" id="WP_138185140.1">
    <property type="nucleotide sequence ID" value="NZ_LS992241.1"/>
</dbReference>
<dbReference type="AlphaFoldDB" id="A0A383R8Q5"/>